<dbReference type="PANTHER" id="PTHR42643">
    <property type="entry name" value="IONOTROPIC RECEPTOR 20A-RELATED"/>
    <property type="match status" value="1"/>
</dbReference>
<dbReference type="FunCoup" id="E9GVP5">
    <property type="interactions" value="110"/>
</dbReference>
<dbReference type="PANTHER" id="PTHR42643:SF24">
    <property type="entry name" value="IONOTROPIC RECEPTOR 60A"/>
    <property type="match status" value="1"/>
</dbReference>
<accession>E9GVP5</accession>
<keyword evidence="2" id="KW-1003">Cell membrane</keyword>
<dbReference type="KEGG" id="dpx:DAPPUDRAFT_107014"/>
<dbReference type="InParanoid" id="E9GVP5"/>
<keyword evidence="5 8" id="KW-0472">Membrane</keyword>
<proteinExistence type="predicted"/>
<organism evidence="9 10">
    <name type="scientific">Daphnia pulex</name>
    <name type="common">Water flea</name>
    <dbReference type="NCBI Taxonomy" id="6669"/>
    <lineage>
        <taxon>Eukaryota</taxon>
        <taxon>Metazoa</taxon>
        <taxon>Ecdysozoa</taxon>
        <taxon>Arthropoda</taxon>
        <taxon>Crustacea</taxon>
        <taxon>Branchiopoda</taxon>
        <taxon>Diplostraca</taxon>
        <taxon>Cladocera</taxon>
        <taxon>Anomopoda</taxon>
        <taxon>Daphniidae</taxon>
        <taxon>Daphnia</taxon>
    </lineage>
</organism>
<reference evidence="9 10" key="1">
    <citation type="journal article" date="2011" name="Science">
        <title>The ecoresponsive genome of Daphnia pulex.</title>
        <authorList>
            <person name="Colbourne J.K."/>
            <person name="Pfrender M.E."/>
            <person name="Gilbert D."/>
            <person name="Thomas W.K."/>
            <person name="Tucker A."/>
            <person name="Oakley T.H."/>
            <person name="Tokishita S."/>
            <person name="Aerts A."/>
            <person name="Arnold G.J."/>
            <person name="Basu M.K."/>
            <person name="Bauer D.J."/>
            <person name="Caceres C.E."/>
            <person name="Carmel L."/>
            <person name="Casola C."/>
            <person name="Choi J.H."/>
            <person name="Detter J.C."/>
            <person name="Dong Q."/>
            <person name="Dusheyko S."/>
            <person name="Eads B.D."/>
            <person name="Frohlich T."/>
            <person name="Geiler-Samerotte K.A."/>
            <person name="Gerlach D."/>
            <person name="Hatcher P."/>
            <person name="Jogdeo S."/>
            <person name="Krijgsveld J."/>
            <person name="Kriventseva E.V."/>
            <person name="Kultz D."/>
            <person name="Laforsch C."/>
            <person name="Lindquist E."/>
            <person name="Lopez J."/>
            <person name="Manak J.R."/>
            <person name="Muller J."/>
            <person name="Pangilinan J."/>
            <person name="Patwardhan R.P."/>
            <person name="Pitluck S."/>
            <person name="Pritham E.J."/>
            <person name="Rechtsteiner A."/>
            <person name="Rho M."/>
            <person name="Rogozin I.B."/>
            <person name="Sakarya O."/>
            <person name="Salamov A."/>
            <person name="Schaack S."/>
            <person name="Shapiro H."/>
            <person name="Shiga Y."/>
            <person name="Skalitzky C."/>
            <person name="Smith Z."/>
            <person name="Souvorov A."/>
            <person name="Sung W."/>
            <person name="Tang Z."/>
            <person name="Tsuchiya D."/>
            <person name="Tu H."/>
            <person name="Vos H."/>
            <person name="Wang M."/>
            <person name="Wolf Y.I."/>
            <person name="Yamagata H."/>
            <person name="Yamada T."/>
            <person name="Ye Y."/>
            <person name="Shaw J.R."/>
            <person name="Andrews J."/>
            <person name="Crease T.J."/>
            <person name="Tang H."/>
            <person name="Lucas S.M."/>
            <person name="Robertson H.M."/>
            <person name="Bork P."/>
            <person name="Koonin E.V."/>
            <person name="Zdobnov E.M."/>
            <person name="Grigoriev I.V."/>
            <person name="Lynch M."/>
            <person name="Boore J.L."/>
        </authorList>
    </citation>
    <scope>NUCLEOTIDE SEQUENCE [LARGE SCALE GENOMIC DNA]</scope>
</reference>
<evidence type="ECO:0000256" key="6">
    <source>
        <dbReference type="ARBA" id="ARBA00023170"/>
    </source>
</evidence>
<sequence length="238" mass="26873">MDNCVDYLVSPAYWYWWSEMLQNQQASPRCNLLLLIMKRDSRRYDIVVPNDTLQLGLPGNESWSGVLGLIDRKEADVTISFGPVSYPKFLAFDVTVGIIMDHIVIMIPYPEQGIDASGLISNFCPVKSTTFRMVQSAWLLALLVLAYAYSGSLISKLTAPKNRFLINSLEDAAANEDVMPLVVKDSSSQEEFLLSPVPSFQEIARRWQEHPELLLRDSNTVVDLMSNKTNHIFIGVRL</sequence>
<keyword evidence="6" id="KW-0675">Receptor</keyword>
<feature type="transmembrane region" description="Helical" evidence="8">
    <location>
        <begin position="137"/>
        <end position="155"/>
    </location>
</feature>
<evidence type="ECO:0000256" key="2">
    <source>
        <dbReference type="ARBA" id="ARBA00022475"/>
    </source>
</evidence>
<protein>
    <recommendedName>
        <fullName evidence="11">Ionotropic glutamate receptor L-glutamate and glycine-binding domain-containing protein</fullName>
    </recommendedName>
</protein>
<evidence type="ECO:0000256" key="1">
    <source>
        <dbReference type="ARBA" id="ARBA00004651"/>
    </source>
</evidence>
<evidence type="ECO:0000313" key="9">
    <source>
        <dbReference type="EMBL" id="EFX76490.1"/>
    </source>
</evidence>
<evidence type="ECO:0000256" key="8">
    <source>
        <dbReference type="SAM" id="Phobius"/>
    </source>
</evidence>
<keyword evidence="7" id="KW-0325">Glycoprotein</keyword>
<dbReference type="EMBL" id="GL732568">
    <property type="protein sequence ID" value="EFX76490.1"/>
    <property type="molecule type" value="Genomic_DNA"/>
</dbReference>
<evidence type="ECO:0000256" key="3">
    <source>
        <dbReference type="ARBA" id="ARBA00022692"/>
    </source>
</evidence>
<keyword evidence="4 8" id="KW-1133">Transmembrane helix</keyword>
<evidence type="ECO:0000256" key="4">
    <source>
        <dbReference type="ARBA" id="ARBA00022989"/>
    </source>
</evidence>
<keyword evidence="10" id="KW-1185">Reference proteome</keyword>
<dbReference type="InterPro" id="IPR052192">
    <property type="entry name" value="Insect_Ionotropic_Sensory_Rcpt"/>
</dbReference>
<name>E9GVP5_DAPPU</name>
<dbReference type="Proteomes" id="UP000000305">
    <property type="component" value="Unassembled WGS sequence"/>
</dbReference>
<evidence type="ECO:0000256" key="5">
    <source>
        <dbReference type="ARBA" id="ARBA00023136"/>
    </source>
</evidence>
<dbReference type="Gene3D" id="1.10.287.70">
    <property type="match status" value="1"/>
</dbReference>
<evidence type="ECO:0008006" key="11">
    <source>
        <dbReference type="Google" id="ProtNLM"/>
    </source>
</evidence>
<dbReference type="OrthoDB" id="9997229at2759"/>
<dbReference type="AlphaFoldDB" id="E9GVP5"/>
<keyword evidence="3 8" id="KW-0812">Transmembrane</keyword>
<evidence type="ECO:0000256" key="7">
    <source>
        <dbReference type="ARBA" id="ARBA00023180"/>
    </source>
</evidence>
<gene>
    <name evidence="9" type="ORF">DAPPUDRAFT_107014</name>
</gene>
<comment type="subcellular location">
    <subcellularLocation>
        <location evidence="1">Cell membrane</location>
        <topology evidence="1">Multi-pass membrane protein</topology>
    </subcellularLocation>
</comment>
<dbReference type="HOGENOM" id="CLU_1166882_0_0_1"/>
<dbReference type="GO" id="GO:0005886">
    <property type="term" value="C:plasma membrane"/>
    <property type="evidence" value="ECO:0007669"/>
    <property type="project" value="UniProtKB-SubCell"/>
</dbReference>
<evidence type="ECO:0000313" key="10">
    <source>
        <dbReference type="Proteomes" id="UP000000305"/>
    </source>
</evidence>